<protein>
    <submittedName>
        <fullName evidence="1">Putative dehydratase</fullName>
    </submittedName>
</protein>
<dbReference type="SUPFAM" id="SSF54637">
    <property type="entry name" value="Thioesterase/thiol ester dehydrase-isomerase"/>
    <property type="match status" value="1"/>
</dbReference>
<organism evidence="1 2">
    <name type="scientific">Actinacidiphila reveromycinica</name>
    <dbReference type="NCBI Taxonomy" id="659352"/>
    <lineage>
        <taxon>Bacteria</taxon>
        <taxon>Bacillati</taxon>
        <taxon>Actinomycetota</taxon>
        <taxon>Actinomycetes</taxon>
        <taxon>Kitasatosporales</taxon>
        <taxon>Streptomycetaceae</taxon>
        <taxon>Actinacidiphila</taxon>
    </lineage>
</organism>
<keyword evidence="2" id="KW-1185">Reference proteome</keyword>
<dbReference type="InterPro" id="IPR048274">
    <property type="entry name" value="MC_hydratase"/>
</dbReference>
<dbReference type="PANTHER" id="PTHR43664">
    <property type="entry name" value="MONOAMINE OXIDASE-RELATED"/>
    <property type="match status" value="1"/>
</dbReference>
<reference evidence="1 2" key="4">
    <citation type="journal article" date="2020" name="Sci. Rep.">
        <title>beta-carboline chemical signals induce reveromycin production through a LuxR family regulator in Streptomyces sp. SN-593.</title>
        <authorList>
            <person name="Panthee S."/>
            <person name="Kito N."/>
            <person name="Hayashi T."/>
            <person name="Shimizu T."/>
            <person name="Ishikawa J."/>
            <person name="Hamamoto H."/>
            <person name="Osada H."/>
            <person name="Takahashi S."/>
        </authorList>
    </citation>
    <scope>NUCLEOTIDE SEQUENCE [LARGE SCALE GENOMIC DNA]</scope>
    <source>
        <strain evidence="1 2">SN-593</strain>
    </source>
</reference>
<dbReference type="PANTHER" id="PTHR43664:SF1">
    <property type="entry name" value="BETA-METHYLMALYL-COA DEHYDRATASE"/>
    <property type="match status" value="1"/>
</dbReference>
<gene>
    <name evidence="1" type="ORF">RVR_8837</name>
</gene>
<dbReference type="CDD" id="cd03451">
    <property type="entry name" value="FkbR2"/>
    <property type="match status" value="1"/>
</dbReference>
<dbReference type="GO" id="GO:0016829">
    <property type="term" value="F:lyase activity"/>
    <property type="evidence" value="ECO:0007669"/>
    <property type="project" value="InterPro"/>
</dbReference>
<accession>A0A7U3UYZ1</accession>
<dbReference type="KEGG" id="arev:RVR_8837"/>
<dbReference type="AlphaFoldDB" id="A0A7U3UYZ1"/>
<name>A0A7U3UYZ1_9ACTN</name>
<reference evidence="1 2" key="2">
    <citation type="journal article" date="2011" name="J. Antibiot.">
        <title>Furaquinocins I and J: novel polyketide isoprenoid hybrid compounds from Streptomyces reveromyceticus SN-593.</title>
        <authorList>
            <person name="Panthee S."/>
            <person name="Takahashi S."/>
            <person name="Takagi H."/>
            <person name="Nogawa T."/>
            <person name="Oowada E."/>
            <person name="Uramoto M."/>
            <person name="Osada H."/>
        </authorList>
    </citation>
    <scope>NUCLEOTIDE SEQUENCE [LARGE SCALE GENOMIC DNA]</scope>
    <source>
        <strain evidence="1 2">SN-593</strain>
    </source>
</reference>
<reference evidence="1 2" key="3">
    <citation type="journal article" date="2011" name="Nat. Chem. Biol.">
        <title>Reveromycin A biosynthesis uses RevG and RevJ for stereospecific spiroacetal formation.</title>
        <authorList>
            <person name="Takahashi S."/>
            <person name="Toyoda A."/>
            <person name="Sekiyama Y."/>
            <person name="Takagi H."/>
            <person name="Nogawa T."/>
            <person name="Uramoto M."/>
            <person name="Suzuki R."/>
            <person name="Koshino H."/>
            <person name="Kumano T."/>
            <person name="Panthee S."/>
            <person name="Dairi T."/>
            <person name="Ishikawa J."/>
            <person name="Ikeda H."/>
            <person name="Sakaki Y."/>
            <person name="Osada H."/>
        </authorList>
    </citation>
    <scope>NUCLEOTIDE SEQUENCE [LARGE SCALE GENOMIC DNA]</scope>
    <source>
        <strain evidence="1 2">SN-593</strain>
    </source>
</reference>
<dbReference type="Gene3D" id="3.10.129.10">
    <property type="entry name" value="Hotdog Thioesterase"/>
    <property type="match status" value="1"/>
</dbReference>
<dbReference type="InterPro" id="IPR029069">
    <property type="entry name" value="HotDog_dom_sf"/>
</dbReference>
<dbReference type="EMBL" id="AP018365">
    <property type="protein sequence ID" value="BBB01424.1"/>
    <property type="molecule type" value="Genomic_DNA"/>
</dbReference>
<reference evidence="1 2" key="1">
    <citation type="journal article" date="2010" name="J. Bacteriol.">
        <title>Biochemical characterization of a novel indole prenyltransferase from Streptomyces sp. SN-593.</title>
        <authorList>
            <person name="Takahashi S."/>
            <person name="Takagi H."/>
            <person name="Toyoda A."/>
            <person name="Uramoto M."/>
            <person name="Nogawa T."/>
            <person name="Ueki M."/>
            <person name="Sakaki Y."/>
            <person name="Osada H."/>
        </authorList>
    </citation>
    <scope>NUCLEOTIDE SEQUENCE [LARGE SCALE GENOMIC DNA]</scope>
    <source>
        <strain evidence="1 2">SN-593</strain>
    </source>
</reference>
<sequence length="147" mass="16325">MYFEDFTVGDVYEHARGKTVTEMDGVLITNMVMNTAQAHFNAHSREGSAFPHVLVFGGVTISMVIGLATQDTGEHALAELGLDRIRLRAPVTHGHTLYAYTEVLDKQDADRPDAGVVRFKHWGVNQDDVLVFEGERTTLIQRAGARR</sequence>
<dbReference type="InterPro" id="IPR052342">
    <property type="entry name" value="MCH/BMMD"/>
</dbReference>
<proteinExistence type="predicted"/>
<evidence type="ECO:0000313" key="1">
    <source>
        <dbReference type="EMBL" id="BBB01424.1"/>
    </source>
</evidence>
<dbReference type="RefSeq" id="WP_202237320.1">
    <property type="nucleotide sequence ID" value="NZ_AP018365.1"/>
</dbReference>
<dbReference type="Pfam" id="PF19315">
    <property type="entry name" value="MC_hydratase"/>
    <property type="match status" value="1"/>
</dbReference>
<evidence type="ECO:0000313" key="2">
    <source>
        <dbReference type="Proteomes" id="UP000595703"/>
    </source>
</evidence>
<dbReference type="Proteomes" id="UP000595703">
    <property type="component" value="Chromosome"/>
</dbReference>